<protein>
    <submittedName>
        <fullName evidence="1">Uncharacterized protein</fullName>
    </submittedName>
</protein>
<dbReference type="EMBL" id="AP026801">
    <property type="protein sequence ID" value="BDR56862.1"/>
    <property type="molecule type" value="Genomic_DNA"/>
</dbReference>
<proteinExistence type="predicted"/>
<gene>
    <name evidence="1" type="ORF">KIMC2_14240</name>
</gene>
<dbReference type="Proteomes" id="UP001321804">
    <property type="component" value="Chromosome"/>
</dbReference>
<dbReference type="AlphaFoldDB" id="A0AAU9DJ76"/>
<keyword evidence="2" id="KW-1185">Reference proteome</keyword>
<evidence type="ECO:0000313" key="2">
    <source>
        <dbReference type="Proteomes" id="UP001321804"/>
    </source>
</evidence>
<reference evidence="1 2" key="1">
    <citation type="journal article" date="2023" name="Microbiol. Spectr.">
        <title>Symbiosis of Carpenter Bees with Uncharacterized Lactic Acid Bacteria Showing NAD Auxotrophy.</title>
        <authorList>
            <person name="Kawasaki S."/>
            <person name="Ozawa K."/>
            <person name="Mori T."/>
            <person name="Yamamoto A."/>
            <person name="Ito M."/>
            <person name="Ohkuma M."/>
            <person name="Sakamoto M."/>
            <person name="Matsutani M."/>
        </authorList>
    </citation>
    <scope>NUCLEOTIDE SEQUENCE [LARGE SCALE GENOMIC DNA]</scope>
    <source>
        <strain evidence="1 2">KimC2</strain>
    </source>
</reference>
<sequence>MVVPESQIKASKAWKGKNRGRNAYINNRSATKYFLSSQATKEDLDELKKIIEDREGFWEAYDDTKVNYKDLIDEGVEDKMIPQGVKPKAVDAKSVLCKDPEYQHLWETFKQIQGDPFLLILSNDAVLNLITGSRYNWVDK</sequence>
<accession>A0AAU9DJ76</accession>
<dbReference type="RefSeq" id="WP_317695413.1">
    <property type="nucleotide sequence ID" value="NZ_AP026801.1"/>
</dbReference>
<name>A0AAU9DJ76_9LACO</name>
<evidence type="ECO:0000313" key="1">
    <source>
        <dbReference type="EMBL" id="BDR56862.1"/>
    </source>
</evidence>
<dbReference type="KEGG" id="xak:KIMC2_14240"/>
<organism evidence="1 2">
    <name type="scientific">Xylocopilactobacillus apis</name>
    <dbReference type="NCBI Taxonomy" id="2932183"/>
    <lineage>
        <taxon>Bacteria</taxon>
        <taxon>Bacillati</taxon>
        <taxon>Bacillota</taxon>
        <taxon>Bacilli</taxon>
        <taxon>Lactobacillales</taxon>
        <taxon>Lactobacillaceae</taxon>
        <taxon>Xylocopilactobacillus</taxon>
    </lineage>
</organism>